<dbReference type="AlphaFoldDB" id="A0A834SYT7"/>
<dbReference type="CDD" id="cd01837">
    <property type="entry name" value="SGNH_plant_lipase_like"/>
    <property type="match status" value="1"/>
</dbReference>
<evidence type="ECO:0000256" key="2">
    <source>
        <dbReference type="ARBA" id="ARBA00022729"/>
    </source>
</evidence>
<feature type="chain" id="PRO_5032972722" evidence="5">
    <location>
        <begin position="23"/>
        <end position="372"/>
    </location>
</feature>
<comment type="caution">
    <text evidence="6">The sequence shown here is derived from an EMBL/GenBank/DDBJ whole genome shotgun (WGS) entry which is preliminary data.</text>
</comment>
<accession>A0A834SYT7</accession>
<evidence type="ECO:0000256" key="4">
    <source>
        <dbReference type="ARBA" id="ARBA00023180"/>
    </source>
</evidence>
<sequence length="372" mass="41308">MASKIILVTICILSSILSTVESQTRGFKKIYAFGDSFTDTGNTKNANGPSGFGHVSNSPYGTSFFNHSTNRYSDGRLVIDFVAEALSLPYLPPYLHCKGNDTFGVNFAVAGSTAINHEFFVRNNLTLDATPQSIQTQLLWFNKYLENQGSCKGEPSSACKADFEDALFWFGEIGVNDYAYTLGSSVSRDTIRKLSMYSVSDALQALLEKGAKYLVVQGFPLTGCLSLAMYLAPENDRDDMGCVKSENNLSYTHNLVLQAKLQQLREQYPHAVIIYADYWNAYRTVMKNPARYGFTERFSVCCGSGEPPYNFSVFATCGTPNATVCSSPTHYINWDGVHLTEALYKVVSDMFLRGNYSQPPFSFLLDKKVRQG</sequence>
<comment type="similarity">
    <text evidence="1">Belongs to the 'GDSL' lipolytic enzyme family.</text>
</comment>
<protein>
    <submittedName>
        <fullName evidence="6">GDSL esterase/lipase</fullName>
    </submittedName>
</protein>
<dbReference type="Pfam" id="PF00657">
    <property type="entry name" value="Lipase_GDSL"/>
    <property type="match status" value="1"/>
</dbReference>
<keyword evidence="3" id="KW-0378">Hydrolase</keyword>
<evidence type="ECO:0000313" key="6">
    <source>
        <dbReference type="EMBL" id="KAF7805994.1"/>
    </source>
</evidence>
<feature type="signal peptide" evidence="5">
    <location>
        <begin position="1"/>
        <end position="22"/>
    </location>
</feature>
<dbReference type="SUPFAM" id="SSF52266">
    <property type="entry name" value="SGNH hydrolase"/>
    <property type="match status" value="1"/>
</dbReference>
<dbReference type="InterPro" id="IPR001087">
    <property type="entry name" value="GDSL"/>
</dbReference>
<reference evidence="6" key="1">
    <citation type="submission" date="2020-09" db="EMBL/GenBank/DDBJ databases">
        <title>Genome-Enabled Discovery of Anthraquinone Biosynthesis in Senna tora.</title>
        <authorList>
            <person name="Kang S.-H."/>
            <person name="Pandey R.P."/>
            <person name="Lee C.-M."/>
            <person name="Sim J.-S."/>
            <person name="Jeong J.-T."/>
            <person name="Choi B.-S."/>
            <person name="Jung M."/>
            <person name="Ginzburg D."/>
            <person name="Zhao K."/>
            <person name="Won S.Y."/>
            <person name="Oh T.-J."/>
            <person name="Yu Y."/>
            <person name="Kim N.-H."/>
            <person name="Lee O.R."/>
            <person name="Lee T.-H."/>
            <person name="Bashyal P."/>
            <person name="Kim T.-S."/>
            <person name="Lee W.-H."/>
            <person name="Kawkins C."/>
            <person name="Kim C.-K."/>
            <person name="Kim J.S."/>
            <person name="Ahn B.O."/>
            <person name="Rhee S.Y."/>
            <person name="Sohng J.K."/>
        </authorList>
    </citation>
    <scope>NUCLEOTIDE SEQUENCE</scope>
    <source>
        <tissue evidence="6">Leaf</tissue>
    </source>
</reference>
<dbReference type="PANTHER" id="PTHR22835">
    <property type="entry name" value="ZINC FINGER FYVE DOMAIN CONTAINING PROTEIN"/>
    <property type="match status" value="1"/>
</dbReference>
<dbReference type="InterPro" id="IPR036514">
    <property type="entry name" value="SGNH_hydro_sf"/>
</dbReference>
<organism evidence="6 7">
    <name type="scientific">Senna tora</name>
    <dbReference type="NCBI Taxonomy" id="362788"/>
    <lineage>
        <taxon>Eukaryota</taxon>
        <taxon>Viridiplantae</taxon>
        <taxon>Streptophyta</taxon>
        <taxon>Embryophyta</taxon>
        <taxon>Tracheophyta</taxon>
        <taxon>Spermatophyta</taxon>
        <taxon>Magnoliopsida</taxon>
        <taxon>eudicotyledons</taxon>
        <taxon>Gunneridae</taxon>
        <taxon>Pentapetalae</taxon>
        <taxon>rosids</taxon>
        <taxon>fabids</taxon>
        <taxon>Fabales</taxon>
        <taxon>Fabaceae</taxon>
        <taxon>Caesalpinioideae</taxon>
        <taxon>Cassia clade</taxon>
        <taxon>Senna</taxon>
    </lineage>
</organism>
<proteinExistence type="inferred from homology"/>
<dbReference type="Gene3D" id="3.40.50.1110">
    <property type="entry name" value="SGNH hydrolase"/>
    <property type="match status" value="1"/>
</dbReference>
<dbReference type="PANTHER" id="PTHR22835:SF557">
    <property type="entry name" value="LIPASE_HYDROLASE FAMILY PROTEIN, PUTATIVE, EXPRESSED-RELATED"/>
    <property type="match status" value="1"/>
</dbReference>
<name>A0A834SYT7_9FABA</name>
<dbReference type="EMBL" id="JAAIUW010000012">
    <property type="protein sequence ID" value="KAF7805994.1"/>
    <property type="molecule type" value="Genomic_DNA"/>
</dbReference>
<dbReference type="GO" id="GO:0016788">
    <property type="term" value="F:hydrolase activity, acting on ester bonds"/>
    <property type="evidence" value="ECO:0007669"/>
    <property type="project" value="InterPro"/>
</dbReference>
<dbReference type="OrthoDB" id="1600564at2759"/>
<keyword evidence="7" id="KW-1185">Reference proteome</keyword>
<evidence type="ECO:0000256" key="5">
    <source>
        <dbReference type="SAM" id="SignalP"/>
    </source>
</evidence>
<dbReference type="Proteomes" id="UP000634136">
    <property type="component" value="Unassembled WGS sequence"/>
</dbReference>
<evidence type="ECO:0000256" key="1">
    <source>
        <dbReference type="ARBA" id="ARBA00008668"/>
    </source>
</evidence>
<evidence type="ECO:0000313" key="7">
    <source>
        <dbReference type="Proteomes" id="UP000634136"/>
    </source>
</evidence>
<keyword evidence="2 5" id="KW-0732">Signal</keyword>
<keyword evidence="4" id="KW-0325">Glycoprotein</keyword>
<evidence type="ECO:0000256" key="3">
    <source>
        <dbReference type="ARBA" id="ARBA00022801"/>
    </source>
</evidence>
<gene>
    <name evidence="6" type="ORF">G2W53_038155</name>
</gene>
<dbReference type="InterPro" id="IPR035669">
    <property type="entry name" value="SGNH_plant_lipase-like"/>
</dbReference>